<gene>
    <name evidence="3" type="ORF">EPV75_09510</name>
</gene>
<dbReference type="InterPro" id="IPR054098">
    <property type="entry name" value="NGO1945-like_C"/>
</dbReference>
<proteinExistence type="predicted"/>
<organism evidence="3 4">
    <name type="scientific">Hydrogenovibrio thermophilus</name>
    <dbReference type="NCBI Taxonomy" id="265883"/>
    <lineage>
        <taxon>Bacteria</taxon>
        <taxon>Pseudomonadati</taxon>
        <taxon>Pseudomonadota</taxon>
        <taxon>Gammaproteobacteria</taxon>
        <taxon>Thiotrichales</taxon>
        <taxon>Piscirickettsiaceae</taxon>
        <taxon>Hydrogenovibrio</taxon>
    </lineage>
</organism>
<dbReference type="InterPro" id="IPR018640">
    <property type="entry name" value="DUF2063"/>
</dbReference>
<dbReference type="Gene3D" id="1.10.150.690">
    <property type="entry name" value="DUF2063"/>
    <property type="match status" value="1"/>
</dbReference>
<evidence type="ECO:0000259" key="2">
    <source>
        <dbReference type="Pfam" id="PF22106"/>
    </source>
</evidence>
<protein>
    <submittedName>
        <fullName evidence="3">DUF2063 domain-containing protein</fullName>
    </submittedName>
</protein>
<dbReference type="RefSeq" id="WP_128385228.1">
    <property type="nucleotide sequence ID" value="NZ_CP035033.1"/>
</dbReference>
<keyword evidence="4" id="KW-1185">Reference proteome</keyword>
<dbReference type="Gene3D" id="3.90.930.50">
    <property type="match status" value="1"/>
</dbReference>
<accession>A0A410H4P0</accession>
<evidence type="ECO:0000259" key="1">
    <source>
        <dbReference type="Pfam" id="PF09836"/>
    </source>
</evidence>
<feature type="domain" description="Putative DNA-binding" evidence="1">
    <location>
        <begin position="15"/>
        <end position="119"/>
    </location>
</feature>
<feature type="domain" description="NGO1945-like C-terminal" evidence="2">
    <location>
        <begin position="171"/>
        <end position="272"/>
    </location>
</feature>
<evidence type="ECO:0000313" key="3">
    <source>
        <dbReference type="EMBL" id="QAB15894.1"/>
    </source>
</evidence>
<evidence type="ECO:0000313" key="4">
    <source>
        <dbReference type="Proteomes" id="UP000285478"/>
    </source>
</evidence>
<dbReference type="Proteomes" id="UP000285478">
    <property type="component" value="Chromosome"/>
</dbReference>
<dbReference type="EMBL" id="CP035033">
    <property type="protein sequence ID" value="QAB15894.1"/>
    <property type="molecule type" value="Genomic_DNA"/>
</dbReference>
<dbReference type="Pfam" id="PF22106">
    <property type="entry name" value="NGO1945_C"/>
    <property type="match status" value="1"/>
</dbReference>
<sequence length="281" mass="32109">MDELDWQALPDFQKMQYRFAARIRDPQGTADATGDLAEKSPGLAETEVDPTLPIEERRWKAYEDLFFNNVQDFFSKLFPVLKSVVGETRWAELVREYMQKHRARTPLFHELGEEFLVFLQQGYDPQPQDPAFMLPLAHYEWVELALSVDEADGFENALGLTADLDAVYELSPVAWPLAYDWPVHELGPDFMPEAPPEMVTTLLVYRDADDVIQFMVLSPVLYEFIQRLANPDVVEIVERPTARTVLQGLAEALQVPVADLEGFAQSVLQDLIDRQVLRPVV</sequence>
<dbReference type="InterPro" id="IPR044922">
    <property type="entry name" value="DUF2063_N_sf"/>
</dbReference>
<dbReference type="KEGG" id="htr:EPV75_09510"/>
<reference evidence="3 4" key="1">
    <citation type="journal article" date="2018" name="Environ. Microbiol.">
        <title>Genomes of ubiquitous marine and hypersaline Hydrogenovibrio, Thiomicrorhabdus and Thiomicrospira spp. encode a diversity of mechanisms to sustain chemolithoautotrophy in heterogeneous environments.</title>
        <authorList>
            <person name="Scott K.M."/>
            <person name="Williams J."/>
            <person name="Porter C.M.B."/>
            <person name="Russel S."/>
            <person name="Harmer T.L."/>
            <person name="Paul J.H."/>
            <person name="Antonen K.M."/>
            <person name="Bridges M.K."/>
            <person name="Camper G.J."/>
            <person name="Campla C.K."/>
            <person name="Casella L.G."/>
            <person name="Chase E."/>
            <person name="Conrad J.W."/>
            <person name="Cruz M.C."/>
            <person name="Dunlap D.S."/>
            <person name="Duran L."/>
            <person name="Fahsbender E.M."/>
            <person name="Goldsmith D.B."/>
            <person name="Keeley R.F."/>
            <person name="Kondoff M.R."/>
            <person name="Kussy B.I."/>
            <person name="Lane M.K."/>
            <person name="Lawler S."/>
            <person name="Leigh B.A."/>
            <person name="Lewis C."/>
            <person name="Lostal L.M."/>
            <person name="Marking D."/>
            <person name="Mancera P.A."/>
            <person name="McClenthan E.C."/>
            <person name="McIntyre E.A."/>
            <person name="Mine J.A."/>
            <person name="Modi S."/>
            <person name="Moore B.D."/>
            <person name="Morgan W.A."/>
            <person name="Nelson K.M."/>
            <person name="Nguyen K.N."/>
            <person name="Ogburn N."/>
            <person name="Parrino D.G."/>
            <person name="Pedapudi A.D."/>
            <person name="Pelham R.P."/>
            <person name="Preece A.M."/>
            <person name="Rampersad E.A."/>
            <person name="Richardson J.C."/>
            <person name="Rodgers C.M."/>
            <person name="Schaffer B.L."/>
            <person name="Sheridan N.E."/>
            <person name="Solone M.R."/>
            <person name="Staley Z.R."/>
            <person name="Tabuchi M."/>
            <person name="Waide R.J."/>
            <person name="Wanjugi P.W."/>
            <person name="Young S."/>
            <person name="Clum A."/>
            <person name="Daum C."/>
            <person name="Huntemann M."/>
            <person name="Ivanova N."/>
            <person name="Kyrpides N."/>
            <person name="Mikhailova N."/>
            <person name="Palaniappan K."/>
            <person name="Pillay M."/>
            <person name="Reddy T.B.K."/>
            <person name="Shapiro N."/>
            <person name="Stamatis D."/>
            <person name="Varghese N."/>
            <person name="Woyke T."/>
            <person name="Boden R."/>
            <person name="Freyermuth S.K."/>
            <person name="Kerfeld C.A."/>
        </authorList>
    </citation>
    <scope>NUCLEOTIDE SEQUENCE [LARGE SCALE GENOMIC DNA]</scope>
    <source>
        <strain evidence="3 4">JR-2</strain>
    </source>
</reference>
<name>A0A410H4P0_9GAMM</name>
<dbReference type="AlphaFoldDB" id="A0A410H4P0"/>
<dbReference type="Pfam" id="PF09836">
    <property type="entry name" value="DUF2063"/>
    <property type="match status" value="1"/>
</dbReference>